<dbReference type="Gramene" id="TuG1812G0500004104.01.T01">
    <property type="protein sequence ID" value="TuG1812G0500004104.01.T01.cds422420"/>
    <property type="gene ID" value="TuG1812G0500004104.01"/>
</dbReference>
<dbReference type="PANTHER" id="PTHR26379:SF460">
    <property type="entry name" value="BTB DOMAIN-CONTAINING PROTEIN"/>
    <property type="match status" value="1"/>
</dbReference>
<evidence type="ECO:0000259" key="3">
    <source>
        <dbReference type="PROSITE" id="PS50097"/>
    </source>
</evidence>
<reference evidence="5" key="3">
    <citation type="submission" date="2022-06" db="UniProtKB">
        <authorList>
            <consortium name="EnsemblPlants"/>
        </authorList>
    </citation>
    <scope>IDENTIFICATION</scope>
</reference>
<dbReference type="CDD" id="cd18280">
    <property type="entry name" value="BTB_POZ_BPM_plant"/>
    <property type="match status" value="1"/>
</dbReference>
<evidence type="ECO:0000256" key="1">
    <source>
        <dbReference type="ARBA" id="ARBA00004906"/>
    </source>
</evidence>
<evidence type="ECO:0000313" key="6">
    <source>
        <dbReference type="Proteomes" id="UP000015106"/>
    </source>
</evidence>
<proteinExistence type="inferred from homology"/>
<keyword evidence="6" id="KW-1185">Reference proteome</keyword>
<dbReference type="EnsemblPlants" id="TuG1812G0500004104.01.T01">
    <property type="protein sequence ID" value="TuG1812G0500004104.01.T01.cds422420"/>
    <property type="gene ID" value="TuG1812G0500004104.01"/>
</dbReference>
<gene>
    <name evidence="5" type="primary">LOC125507354</name>
</gene>
<dbReference type="InterPro" id="IPR002083">
    <property type="entry name" value="MATH/TRAF_dom"/>
</dbReference>
<reference evidence="6" key="1">
    <citation type="journal article" date="2013" name="Nature">
        <title>Draft genome of the wheat A-genome progenitor Triticum urartu.</title>
        <authorList>
            <person name="Ling H.Q."/>
            <person name="Zhao S."/>
            <person name="Liu D."/>
            <person name="Wang J."/>
            <person name="Sun H."/>
            <person name="Zhang C."/>
            <person name="Fan H."/>
            <person name="Li D."/>
            <person name="Dong L."/>
            <person name="Tao Y."/>
            <person name="Gao C."/>
            <person name="Wu H."/>
            <person name="Li Y."/>
            <person name="Cui Y."/>
            <person name="Guo X."/>
            <person name="Zheng S."/>
            <person name="Wang B."/>
            <person name="Yu K."/>
            <person name="Liang Q."/>
            <person name="Yang W."/>
            <person name="Lou X."/>
            <person name="Chen J."/>
            <person name="Feng M."/>
            <person name="Jian J."/>
            <person name="Zhang X."/>
            <person name="Luo G."/>
            <person name="Jiang Y."/>
            <person name="Liu J."/>
            <person name="Wang Z."/>
            <person name="Sha Y."/>
            <person name="Zhang B."/>
            <person name="Wu H."/>
            <person name="Tang D."/>
            <person name="Shen Q."/>
            <person name="Xue P."/>
            <person name="Zou S."/>
            <person name="Wang X."/>
            <person name="Liu X."/>
            <person name="Wang F."/>
            <person name="Yang Y."/>
            <person name="An X."/>
            <person name="Dong Z."/>
            <person name="Zhang K."/>
            <person name="Zhang X."/>
            <person name="Luo M.C."/>
            <person name="Dvorak J."/>
            <person name="Tong Y."/>
            <person name="Wang J."/>
            <person name="Yang H."/>
            <person name="Li Z."/>
            <person name="Wang D."/>
            <person name="Zhang A."/>
            <person name="Wang J."/>
        </authorList>
    </citation>
    <scope>NUCLEOTIDE SEQUENCE</scope>
    <source>
        <strain evidence="6">cv. G1812</strain>
    </source>
</reference>
<dbReference type="SUPFAM" id="SSF49599">
    <property type="entry name" value="TRAF domain-like"/>
    <property type="match status" value="1"/>
</dbReference>
<dbReference type="InterPro" id="IPR045005">
    <property type="entry name" value="BPM1-6"/>
</dbReference>
<dbReference type="Gene3D" id="3.30.710.10">
    <property type="entry name" value="Potassium Channel Kv1.1, Chain A"/>
    <property type="match status" value="1"/>
</dbReference>
<comment type="pathway">
    <text evidence="1">Protein modification; protein ubiquitination.</text>
</comment>
<dbReference type="InterPro" id="IPR056423">
    <property type="entry name" value="BACK_BPM_SPOP"/>
</dbReference>
<feature type="domain" description="MATH" evidence="4">
    <location>
        <begin position="28"/>
        <end position="157"/>
    </location>
</feature>
<dbReference type="InterPro" id="IPR000210">
    <property type="entry name" value="BTB/POZ_dom"/>
</dbReference>
<dbReference type="PROSITE" id="PS50144">
    <property type="entry name" value="MATH"/>
    <property type="match status" value="1"/>
</dbReference>
<evidence type="ECO:0000259" key="4">
    <source>
        <dbReference type="PROSITE" id="PS50144"/>
    </source>
</evidence>
<dbReference type="Pfam" id="PF24570">
    <property type="entry name" value="BACK_BPM_SPOP"/>
    <property type="match status" value="1"/>
</dbReference>
<dbReference type="SMART" id="SM00225">
    <property type="entry name" value="BTB"/>
    <property type="match status" value="1"/>
</dbReference>
<dbReference type="PROSITE" id="PS50097">
    <property type="entry name" value="BTB"/>
    <property type="match status" value="1"/>
</dbReference>
<dbReference type="Gene3D" id="1.25.40.420">
    <property type="match status" value="1"/>
</dbReference>
<dbReference type="Pfam" id="PF00651">
    <property type="entry name" value="BTB"/>
    <property type="match status" value="1"/>
</dbReference>
<accession>A0A8R7QG18</accession>
<dbReference type="InterPro" id="IPR011333">
    <property type="entry name" value="SKP1/BTB/POZ_sf"/>
</dbReference>
<dbReference type="Gene3D" id="2.60.210.10">
    <property type="entry name" value="Apoptosis, Tumor Necrosis Factor Receptor Associated Protein 2, Chain A"/>
    <property type="match status" value="1"/>
</dbReference>
<dbReference type="Pfam" id="PF22486">
    <property type="entry name" value="MATH_2"/>
    <property type="match status" value="1"/>
</dbReference>
<dbReference type="Proteomes" id="UP000015106">
    <property type="component" value="Chromosome 5"/>
</dbReference>
<evidence type="ECO:0000256" key="2">
    <source>
        <dbReference type="ARBA" id="ARBA00010846"/>
    </source>
</evidence>
<dbReference type="CDD" id="cd00121">
    <property type="entry name" value="MATH"/>
    <property type="match status" value="1"/>
</dbReference>
<evidence type="ECO:0008006" key="7">
    <source>
        <dbReference type="Google" id="ProtNLM"/>
    </source>
</evidence>
<comment type="similarity">
    <text evidence="2">Belongs to the Tdpoz family.</text>
</comment>
<dbReference type="GO" id="GO:0016567">
    <property type="term" value="P:protein ubiquitination"/>
    <property type="evidence" value="ECO:0007669"/>
    <property type="project" value="InterPro"/>
</dbReference>
<dbReference type="PANTHER" id="PTHR26379">
    <property type="entry name" value="BTB/POZ AND MATH DOMAIN-CONTAINING PROTEIN 1"/>
    <property type="match status" value="1"/>
</dbReference>
<organism evidence="5 6">
    <name type="scientific">Triticum urartu</name>
    <name type="common">Red wild einkorn</name>
    <name type="synonym">Crithodium urartu</name>
    <dbReference type="NCBI Taxonomy" id="4572"/>
    <lineage>
        <taxon>Eukaryota</taxon>
        <taxon>Viridiplantae</taxon>
        <taxon>Streptophyta</taxon>
        <taxon>Embryophyta</taxon>
        <taxon>Tracheophyta</taxon>
        <taxon>Spermatophyta</taxon>
        <taxon>Magnoliopsida</taxon>
        <taxon>Liliopsida</taxon>
        <taxon>Poales</taxon>
        <taxon>Poaceae</taxon>
        <taxon>BOP clade</taxon>
        <taxon>Pooideae</taxon>
        <taxon>Triticodae</taxon>
        <taxon>Triticeae</taxon>
        <taxon>Triticinae</taxon>
        <taxon>Triticum</taxon>
    </lineage>
</organism>
<evidence type="ECO:0000313" key="5">
    <source>
        <dbReference type="EnsemblPlants" id="TuG1812G0500004104.01.T01.cds422420"/>
    </source>
</evidence>
<reference evidence="5" key="2">
    <citation type="submission" date="2018-03" db="EMBL/GenBank/DDBJ databases">
        <title>The Triticum urartu genome reveals the dynamic nature of wheat genome evolution.</title>
        <authorList>
            <person name="Ling H."/>
            <person name="Ma B."/>
            <person name="Shi X."/>
            <person name="Liu H."/>
            <person name="Dong L."/>
            <person name="Sun H."/>
            <person name="Cao Y."/>
            <person name="Gao Q."/>
            <person name="Zheng S."/>
            <person name="Li Y."/>
            <person name="Yu Y."/>
            <person name="Du H."/>
            <person name="Qi M."/>
            <person name="Li Y."/>
            <person name="Yu H."/>
            <person name="Cui Y."/>
            <person name="Wang N."/>
            <person name="Chen C."/>
            <person name="Wu H."/>
            <person name="Zhao Y."/>
            <person name="Zhang J."/>
            <person name="Li Y."/>
            <person name="Zhou W."/>
            <person name="Zhang B."/>
            <person name="Hu W."/>
            <person name="Eijk M."/>
            <person name="Tang J."/>
            <person name="Witsenboer H."/>
            <person name="Zhao S."/>
            <person name="Li Z."/>
            <person name="Zhang A."/>
            <person name="Wang D."/>
            <person name="Liang C."/>
        </authorList>
    </citation>
    <scope>NUCLEOTIDE SEQUENCE [LARGE SCALE GENOMIC DNA]</scope>
    <source>
        <strain evidence="5">cv. G1812</strain>
    </source>
</reference>
<sequence>MSTSWHASGNGLPSVPGSASSIIAGAVSGYHLLKIVGYSRTKELPNGEWIDSCPFQVGGRTWHVRYYPNGNKNEDIDYISVFLEFDGTVAEAEAVKAQAKFSLLDQDGNPAPTYSWGTGTRNYSVEKTWGFKQYIKRDELEKSELLKDDSFAVKVDVTVMSEFHARKTPTIVVPPSDIHRHLGDLLSSKAGVDVEFRVGGKTFSAHRLVLAARSPVFRAEFFGNMKESTTTEPICIDAIEAEVFKALLAFMYTDALPDMDQQEESAMAQHLLVATDRYDLERLKLICEDKLCNHIDTSSVATILALAEQHHCHELKAACLVFLSSPVNLDGAMESEGFQFLTKSCPGVIKDLLMSHVAPSLLGKRK</sequence>
<dbReference type="InterPro" id="IPR008974">
    <property type="entry name" value="TRAF-like"/>
</dbReference>
<protein>
    <recommendedName>
        <fullName evidence="7">BTB/POZ and MATH domain-containing protein 1</fullName>
    </recommendedName>
</protein>
<dbReference type="SUPFAM" id="SSF54695">
    <property type="entry name" value="POZ domain"/>
    <property type="match status" value="1"/>
</dbReference>
<dbReference type="AlphaFoldDB" id="A0A8R7QG18"/>
<name>A0A8R7QG18_TRIUA</name>
<feature type="domain" description="BTB" evidence="3">
    <location>
        <begin position="192"/>
        <end position="260"/>
    </location>
</feature>